<evidence type="ECO:0000256" key="1">
    <source>
        <dbReference type="SAM" id="MobiDB-lite"/>
    </source>
</evidence>
<protein>
    <submittedName>
        <fullName evidence="2">Uncharacterized protein</fullName>
    </submittedName>
</protein>
<gene>
    <name evidence="2" type="ORF">LCGC14_2488200</name>
</gene>
<dbReference type="EMBL" id="LAZR01039366">
    <property type="protein sequence ID" value="KKL17174.1"/>
    <property type="molecule type" value="Genomic_DNA"/>
</dbReference>
<reference evidence="2" key="1">
    <citation type="journal article" date="2015" name="Nature">
        <title>Complex archaea that bridge the gap between prokaryotes and eukaryotes.</title>
        <authorList>
            <person name="Spang A."/>
            <person name="Saw J.H."/>
            <person name="Jorgensen S.L."/>
            <person name="Zaremba-Niedzwiedzka K."/>
            <person name="Martijn J."/>
            <person name="Lind A.E."/>
            <person name="van Eijk R."/>
            <person name="Schleper C."/>
            <person name="Guy L."/>
            <person name="Ettema T.J."/>
        </authorList>
    </citation>
    <scope>NUCLEOTIDE SEQUENCE</scope>
</reference>
<sequence length="134" mass="14664">MVIIRKKKNSGNGEGSDESVHRMQNKFEPASSGNDENDIPLQQVEESPSVDEASLFPPGKEDTGVAEAPGIEKNNKKGRKKKQEKPKVGDSDYDGLPAALYFIAPPTINVCQAITGILNNHLVNNTAEDEYHFK</sequence>
<comment type="caution">
    <text evidence="2">The sequence shown here is derived from an EMBL/GenBank/DDBJ whole genome shotgun (WGS) entry which is preliminary data.</text>
</comment>
<accession>A0A0F9B5K8</accession>
<evidence type="ECO:0000313" key="2">
    <source>
        <dbReference type="EMBL" id="KKL17174.1"/>
    </source>
</evidence>
<name>A0A0F9B5K8_9ZZZZ</name>
<organism evidence="2">
    <name type="scientific">marine sediment metagenome</name>
    <dbReference type="NCBI Taxonomy" id="412755"/>
    <lineage>
        <taxon>unclassified sequences</taxon>
        <taxon>metagenomes</taxon>
        <taxon>ecological metagenomes</taxon>
    </lineage>
</organism>
<dbReference type="AlphaFoldDB" id="A0A0F9B5K8"/>
<feature type="region of interest" description="Disordered" evidence="1">
    <location>
        <begin position="1"/>
        <end position="94"/>
    </location>
</feature>
<proteinExistence type="predicted"/>